<dbReference type="PANTHER" id="PTHR46082">
    <property type="entry name" value="ATP/GTP-BINDING PROTEIN-RELATED"/>
    <property type="match status" value="1"/>
</dbReference>
<sequence>MSKKRLDHSAYTVSWVTTLHRELVASRLLLDEEHEDLFTNAQDPNSYILGEIGVHNIVSVFPGEGQSGVVPAAHIVAHMVHASPNIQFGLLIGIGVVAPRTPDLENSYHDIRLGTSLLLLENIPTDEAGGMVHYDKGHFEESGCNANSHVNKPPDFLLKRAYDKLFKASTFHIGKDNCSMCDSQALEKRIDRDEPTVHYGLMASGSQVIASAKRRDELRDKRNILCFETEVAGLINYFPCIAIIGISN</sequence>
<dbReference type="Gene3D" id="3.40.50.1580">
    <property type="entry name" value="Nucleoside phosphorylase domain"/>
    <property type="match status" value="1"/>
</dbReference>
<dbReference type="EMBL" id="JAJTJA010000007">
    <property type="protein sequence ID" value="KAH8696051.1"/>
    <property type="molecule type" value="Genomic_DNA"/>
</dbReference>
<keyword evidence="2" id="KW-1185">Reference proteome</keyword>
<dbReference type="GeneID" id="70248612"/>
<evidence type="ECO:0008006" key="3">
    <source>
        <dbReference type="Google" id="ProtNLM"/>
    </source>
</evidence>
<dbReference type="AlphaFoldDB" id="A0AAD4PZJ5"/>
<dbReference type="PANTHER" id="PTHR46082:SF11">
    <property type="entry name" value="AAA+ ATPASE DOMAIN-CONTAINING PROTEIN-RELATED"/>
    <property type="match status" value="1"/>
</dbReference>
<dbReference type="SUPFAM" id="SSF53167">
    <property type="entry name" value="Purine and uridine phosphorylases"/>
    <property type="match status" value="1"/>
</dbReference>
<evidence type="ECO:0000313" key="2">
    <source>
        <dbReference type="Proteomes" id="UP001201262"/>
    </source>
</evidence>
<protein>
    <recommendedName>
        <fullName evidence="3">Nucleoside phosphorylase domain-containing protein</fullName>
    </recommendedName>
</protein>
<dbReference type="Proteomes" id="UP001201262">
    <property type="component" value="Unassembled WGS sequence"/>
</dbReference>
<comment type="caution">
    <text evidence="1">The sequence shown here is derived from an EMBL/GenBank/DDBJ whole genome shotgun (WGS) entry which is preliminary data.</text>
</comment>
<proteinExistence type="predicted"/>
<dbReference type="GO" id="GO:0003824">
    <property type="term" value="F:catalytic activity"/>
    <property type="evidence" value="ECO:0007669"/>
    <property type="project" value="InterPro"/>
</dbReference>
<dbReference type="InterPro" id="IPR053137">
    <property type="entry name" value="NLR-like"/>
</dbReference>
<name>A0AAD4PZJ5_9EURO</name>
<dbReference type="RefSeq" id="XP_046070989.1">
    <property type="nucleotide sequence ID" value="XM_046218325.1"/>
</dbReference>
<reference evidence="1" key="1">
    <citation type="submission" date="2021-12" db="EMBL/GenBank/DDBJ databases">
        <title>Convergent genome expansion in fungi linked to evolution of root-endophyte symbiosis.</title>
        <authorList>
            <consortium name="DOE Joint Genome Institute"/>
            <person name="Ke Y.-H."/>
            <person name="Bonito G."/>
            <person name="Liao H.-L."/>
            <person name="Looney B."/>
            <person name="Rojas-Flechas A."/>
            <person name="Nash J."/>
            <person name="Hameed K."/>
            <person name="Schadt C."/>
            <person name="Martin F."/>
            <person name="Crous P.W."/>
            <person name="Miettinen O."/>
            <person name="Magnuson J.K."/>
            <person name="Labbe J."/>
            <person name="Jacobson D."/>
            <person name="Doktycz M.J."/>
            <person name="Veneault-Fourrey C."/>
            <person name="Kuo A."/>
            <person name="Mondo S."/>
            <person name="Calhoun S."/>
            <person name="Riley R."/>
            <person name="Ohm R."/>
            <person name="LaButti K."/>
            <person name="Andreopoulos B."/>
            <person name="Pangilinan J."/>
            <person name="Nolan M."/>
            <person name="Tritt A."/>
            <person name="Clum A."/>
            <person name="Lipzen A."/>
            <person name="Daum C."/>
            <person name="Barry K."/>
            <person name="Grigoriev I.V."/>
            <person name="Vilgalys R."/>
        </authorList>
    </citation>
    <scope>NUCLEOTIDE SEQUENCE</scope>
    <source>
        <strain evidence="1">PMI_201</strain>
    </source>
</reference>
<gene>
    <name evidence="1" type="ORF">BGW36DRAFT_397695</name>
</gene>
<organism evidence="1 2">
    <name type="scientific">Talaromyces proteolyticus</name>
    <dbReference type="NCBI Taxonomy" id="1131652"/>
    <lineage>
        <taxon>Eukaryota</taxon>
        <taxon>Fungi</taxon>
        <taxon>Dikarya</taxon>
        <taxon>Ascomycota</taxon>
        <taxon>Pezizomycotina</taxon>
        <taxon>Eurotiomycetes</taxon>
        <taxon>Eurotiomycetidae</taxon>
        <taxon>Eurotiales</taxon>
        <taxon>Trichocomaceae</taxon>
        <taxon>Talaromyces</taxon>
        <taxon>Talaromyces sect. Bacilispori</taxon>
    </lineage>
</organism>
<evidence type="ECO:0000313" key="1">
    <source>
        <dbReference type="EMBL" id="KAH8696051.1"/>
    </source>
</evidence>
<accession>A0AAD4PZJ5</accession>
<dbReference type="GO" id="GO:0009116">
    <property type="term" value="P:nucleoside metabolic process"/>
    <property type="evidence" value="ECO:0007669"/>
    <property type="project" value="InterPro"/>
</dbReference>
<dbReference type="InterPro" id="IPR035994">
    <property type="entry name" value="Nucleoside_phosphorylase_sf"/>
</dbReference>